<dbReference type="RefSeq" id="WP_104372505.1">
    <property type="nucleotide sequence ID" value="NZ_BFAV01000130.1"/>
</dbReference>
<dbReference type="GO" id="GO:0005829">
    <property type="term" value="C:cytosol"/>
    <property type="evidence" value="ECO:0007669"/>
    <property type="project" value="TreeGrafter"/>
</dbReference>
<reference evidence="3" key="1">
    <citation type="submission" date="2018-02" db="EMBL/GenBank/DDBJ databases">
        <title>Genome sequence of Desulfocucumis palustris strain NAW-5.</title>
        <authorList>
            <person name="Watanabe M."/>
            <person name="Kojima H."/>
            <person name="Fukui M."/>
        </authorList>
    </citation>
    <scope>NUCLEOTIDE SEQUENCE [LARGE SCALE GENOMIC DNA]</scope>
    <source>
        <strain evidence="3">NAW-5</strain>
    </source>
</reference>
<protein>
    <submittedName>
        <fullName evidence="2">Histidinol phosphatase</fullName>
    </submittedName>
</protein>
<dbReference type="CDD" id="cd07437">
    <property type="entry name" value="PHP_HisPPase_Ycdx_like"/>
    <property type="match status" value="1"/>
</dbReference>
<dbReference type="InterPro" id="IPR004013">
    <property type="entry name" value="PHP_dom"/>
</dbReference>
<sequence>MRLEADLHTHTIASGHAFSTVREMAEYASFMGLKMIAITDHGINMPGGPHEYYFSQIAGLPPSIYGVEILKGVEANIIDGSGNLDMPVRLLHGLDIVLAGFHADTGYQEGTVEQNTGALIAAINNPYVHIISHPGNPEFPVDLEKIAQAAKAAGKALEINNSSFYLSRPGSTPRCNQMARIAARYETMISINSDAHSCFGVGNFENALEAAEKAGIKPGRILNTSMALVHEYLTSLRHGLKKIS</sequence>
<dbReference type="InterPro" id="IPR003141">
    <property type="entry name" value="Pol/His_phosphatase_N"/>
</dbReference>
<evidence type="ECO:0000313" key="3">
    <source>
        <dbReference type="Proteomes" id="UP000239549"/>
    </source>
</evidence>
<dbReference type="GO" id="GO:0042578">
    <property type="term" value="F:phosphoric ester hydrolase activity"/>
    <property type="evidence" value="ECO:0007669"/>
    <property type="project" value="TreeGrafter"/>
</dbReference>
<gene>
    <name evidence="2" type="ORF">DCCM_3328</name>
</gene>
<dbReference type="PANTHER" id="PTHR36928">
    <property type="entry name" value="PHOSPHATASE YCDX-RELATED"/>
    <property type="match status" value="1"/>
</dbReference>
<keyword evidence="3" id="KW-1185">Reference proteome</keyword>
<dbReference type="AlphaFoldDB" id="A0A2L2XIX6"/>
<dbReference type="InterPro" id="IPR050243">
    <property type="entry name" value="PHP_phosphatase"/>
</dbReference>
<evidence type="ECO:0000313" key="2">
    <source>
        <dbReference type="EMBL" id="GBF34216.1"/>
    </source>
</evidence>
<dbReference type="EMBL" id="BFAV01000130">
    <property type="protein sequence ID" value="GBF34216.1"/>
    <property type="molecule type" value="Genomic_DNA"/>
</dbReference>
<accession>A0A2L2XIX6</accession>
<dbReference type="OrthoDB" id="9808747at2"/>
<dbReference type="SMART" id="SM00481">
    <property type="entry name" value="POLIIIAc"/>
    <property type="match status" value="1"/>
</dbReference>
<dbReference type="NCBIfam" id="NF006702">
    <property type="entry name" value="PRK09248.1"/>
    <property type="match status" value="1"/>
</dbReference>
<feature type="domain" description="Polymerase/histidinol phosphatase N-terminal" evidence="1">
    <location>
        <begin position="5"/>
        <end position="79"/>
    </location>
</feature>
<name>A0A2L2XIX6_9FIRM</name>
<dbReference type="SUPFAM" id="SSF89550">
    <property type="entry name" value="PHP domain-like"/>
    <property type="match status" value="1"/>
</dbReference>
<dbReference type="Pfam" id="PF02811">
    <property type="entry name" value="PHP"/>
    <property type="match status" value="1"/>
</dbReference>
<dbReference type="InterPro" id="IPR016195">
    <property type="entry name" value="Pol/histidinol_Pase-like"/>
</dbReference>
<proteinExistence type="predicted"/>
<dbReference type="GO" id="GO:0008270">
    <property type="term" value="F:zinc ion binding"/>
    <property type="evidence" value="ECO:0007669"/>
    <property type="project" value="TreeGrafter"/>
</dbReference>
<dbReference type="Gene3D" id="3.20.20.140">
    <property type="entry name" value="Metal-dependent hydrolases"/>
    <property type="match status" value="1"/>
</dbReference>
<dbReference type="Proteomes" id="UP000239549">
    <property type="component" value="Unassembled WGS sequence"/>
</dbReference>
<comment type="caution">
    <text evidence="2">The sequence shown here is derived from an EMBL/GenBank/DDBJ whole genome shotgun (WGS) entry which is preliminary data.</text>
</comment>
<evidence type="ECO:0000259" key="1">
    <source>
        <dbReference type="SMART" id="SM00481"/>
    </source>
</evidence>
<organism evidence="2 3">
    <name type="scientific">Desulfocucumis palustris</name>
    <dbReference type="NCBI Taxonomy" id="1898651"/>
    <lineage>
        <taxon>Bacteria</taxon>
        <taxon>Bacillati</taxon>
        <taxon>Bacillota</taxon>
        <taxon>Clostridia</taxon>
        <taxon>Eubacteriales</taxon>
        <taxon>Desulfocucumaceae</taxon>
        <taxon>Desulfocucumis</taxon>
    </lineage>
</organism>
<dbReference type="PANTHER" id="PTHR36928:SF1">
    <property type="entry name" value="PHOSPHATASE YCDX-RELATED"/>
    <property type="match status" value="1"/>
</dbReference>